<dbReference type="GeneID" id="34946123"/>
<dbReference type="GO" id="GO:0031422">
    <property type="term" value="C:RecQ family helicase-topoisomerase III complex"/>
    <property type="evidence" value="ECO:0007669"/>
    <property type="project" value="TreeGrafter"/>
</dbReference>
<dbReference type="Proteomes" id="UP000009170">
    <property type="component" value="Unassembled WGS sequence"/>
</dbReference>
<dbReference type="GO" id="GO:0016604">
    <property type="term" value="C:nuclear body"/>
    <property type="evidence" value="ECO:0007669"/>
    <property type="project" value="TreeGrafter"/>
</dbReference>
<feature type="domain" description="RecQ mediated genome instability protein 1 OB-fold" evidence="4">
    <location>
        <begin position="72"/>
        <end position="172"/>
    </location>
</feature>
<dbReference type="KEGG" id="ota:OT_ostta09g02060"/>
<dbReference type="Pfam" id="PF08585">
    <property type="entry name" value="RMI1_N_C"/>
    <property type="match status" value="1"/>
</dbReference>
<dbReference type="PANTHER" id="PTHR14790:SF15">
    <property type="entry name" value="RECQ-MEDIATED GENOME INSTABILITY PROTEIN 1"/>
    <property type="match status" value="1"/>
</dbReference>
<reference evidence="6" key="1">
    <citation type="journal article" date="2006" name="Proc. Natl. Acad. Sci. U.S.A.">
        <title>Genome analysis of the smallest free-living eukaryote Ostreococcus tauri unveils many unique features.</title>
        <authorList>
            <person name="Derelle E."/>
            <person name="Ferraz C."/>
            <person name="Rombauts S."/>
            <person name="Rouze P."/>
            <person name="Worden A.Z."/>
            <person name="Robbens S."/>
            <person name="Partensky F."/>
            <person name="Degroeve S."/>
            <person name="Echeynie S."/>
            <person name="Cooke R."/>
            <person name="Saeys Y."/>
            <person name="Wuyts J."/>
            <person name="Jabbari K."/>
            <person name="Bowler C."/>
            <person name="Panaud O."/>
            <person name="Piegu B."/>
            <person name="Ball S.G."/>
            <person name="Ral J.-P."/>
            <person name="Bouget F.-Y."/>
            <person name="Piganeau G."/>
            <person name="De Baets B."/>
            <person name="Picard A."/>
            <person name="Delseny M."/>
            <person name="Demaille J."/>
            <person name="Van de Peer Y."/>
            <person name="Moreau H."/>
        </authorList>
    </citation>
    <scope>NUCLEOTIDE SEQUENCE [LARGE SCALE GENOMIC DNA]</scope>
    <source>
        <strain evidence="6">OTTH 0595 / CCAP 157/2 / RCC745</strain>
    </source>
</reference>
<dbReference type="OrthoDB" id="10528637at2759"/>
<dbReference type="RefSeq" id="XP_022839617.1">
    <property type="nucleotide sequence ID" value="XM_022983342.1"/>
</dbReference>
<dbReference type="InParanoid" id="A0A090M8L2"/>
<evidence type="ECO:0000256" key="3">
    <source>
        <dbReference type="SAM" id="MobiDB-lite"/>
    </source>
</evidence>
<protein>
    <recommendedName>
        <fullName evidence="2">RecQ-mediated genome instability protein 1</fullName>
    </recommendedName>
</protein>
<evidence type="ECO:0000313" key="5">
    <source>
        <dbReference type="EMBL" id="CEF99047.1"/>
    </source>
</evidence>
<evidence type="ECO:0000259" key="4">
    <source>
        <dbReference type="Pfam" id="PF08585"/>
    </source>
</evidence>
<dbReference type="GO" id="GO:0000712">
    <property type="term" value="P:resolution of meiotic recombination intermediates"/>
    <property type="evidence" value="ECO:0007669"/>
    <property type="project" value="TreeGrafter"/>
</dbReference>
<dbReference type="InterPro" id="IPR042470">
    <property type="entry name" value="RMI1_N_C_sf"/>
</dbReference>
<organism evidence="5 6">
    <name type="scientific">Ostreococcus tauri</name>
    <name type="common">Marine green alga</name>
    <dbReference type="NCBI Taxonomy" id="70448"/>
    <lineage>
        <taxon>Eukaryota</taxon>
        <taxon>Viridiplantae</taxon>
        <taxon>Chlorophyta</taxon>
        <taxon>Mamiellophyceae</taxon>
        <taxon>Mamiellales</taxon>
        <taxon>Bathycoccaceae</taxon>
        <taxon>Ostreococcus</taxon>
    </lineage>
</organism>
<gene>
    <name evidence="5" type="ORF">OT_ostta09g02060</name>
</gene>
<reference evidence="5 6" key="2">
    <citation type="journal article" date="2014" name="BMC Genomics">
        <title>An improved genome of the model marine alga Ostreococcus tauri unfolds by assessing Illumina de novo assemblies.</title>
        <authorList>
            <person name="Blanc-Mathieu R."/>
            <person name="Verhelst B."/>
            <person name="Derelle E."/>
            <person name="Rombauts S."/>
            <person name="Bouget F.Y."/>
            <person name="Carre I."/>
            <person name="Chateau A."/>
            <person name="Eyre-Walker A."/>
            <person name="Grimsley N."/>
            <person name="Moreau H."/>
            <person name="Piegu B."/>
            <person name="Rivals E."/>
            <person name="Schackwitz W."/>
            <person name="Van de Peer Y."/>
            <person name="Piganeau G."/>
        </authorList>
    </citation>
    <scope>NUCLEOTIDE SEQUENCE [LARGE SCALE GENOMIC DNA]</scope>
    <source>
        <strain evidence="6">OTTH 0595 / CCAP 157/2 / RCC745</strain>
    </source>
</reference>
<dbReference type="PANTHER" id="PTHR14790">
    <property type="entry name" value="RECQ-MEDIATED GENOME INSTABILITY PROTEIN 1 RMI1"/>
    <property type="match status" value="1"/>
</dbReference>
<evidence type="ECO:0000256" key="1">
    <source>
        <dbReference type="ARBA" id="ARBA00006395"/>
    </source>
</evidence>
<accession>A0A090M8L2</accession>
<dbReference type="AlphaFoldDB" id="A0A090M8L2"/>
<keyword evidence="6" id="KW-1185">Reference proteome</keyword>
<comment type="similarity">
    <text evidence="1">Belongs to the RMI1 family.</text>
</comment>
<comment type="caution">
    <text evidence="5">The sequence shown here is derived from an EMBL/GenBank/DDBJ whole genome shotgun (WGS) entry which is preliminary data.</text>
</comment>
<dbReference type="EMBL" id="CAID01000009">
    <property type="protein sequence ID" value="CEF99047.1"/>
    <property type="molecule type" value="Genomic_DNA"/>
</dbReference>
<name>A0A090M8L2_OSTTA</name>
<evidence type="ECO:0000256" key="2">
    <source>
        <dbReference type="ARBA" id="ARBA00018987"/>
    </source>
</evidence>
<dbReference type="STRING" id="70448.A0A090M8L2"/>
<proteinExistence type="inferred from homology"/>
<dbReference type="Gene3D" id="2.40.50.770">
    <property type="entry name" value="RecQ-mediated genome instability protein Rmi1, C-terminal domain"/>
    <property type="match status" value="1"/>
</dbReference>
<evidence type="ECO:0000313" key="6">
    <source>
        <dbReference type="Proteomes" id="UP000009170"/>
    </source>
</evidence>
<dbReference type="InterPro" id="IPR013894">
    <property type="entry name" value="RMI1_OB"/>
</dbReference>
<dbReference type="GO" id="GO:0000724">
    <property type="term" value="P:double-strand break repair via homologous recombination"/>
    <property type="evidence" value="ECO:0007669"/>
    <property type="project" value="TreeGrafter"/>
</dbReference>
<sequence length="463" mass="49513">MSAREIVDGFRARAVALPRARETWVDDVVRSIASTTTTTTTTGDVEAAYACAVLRGDFNACALGGGLGAAMTRGERAEGRFVVQADAAADDGARDGSTRTRCATLSLTDGRDRFTAREYERIDGLGENEGWAAGMKIALTDPYVGEDGSIWLERARCAILGGRVDRLERARARAMAVLGGANRPGDSEGARRKRALKAAWEDDVSRFERAEDGRDGCEPSAPSARAVVRSAAIVPDSLEVHSPAIVPATQMDAMDVDDGEALRASDEANASGVSRRSAPPSSLERDSAPASSGRGVPPDERVLDVARHFNRTAMKGLWTYIAAMQAARSVGECEEATVHAWIARTGKIEVQEEARPPLWRLKMQISDPTGVVTVLLRNAQLESATGTTVSEYLAANEARKRDIETAARTRLETFCGRVKIGGLKGKHLFVLKLDTQPTTFKSSVADALRARAASTPSHVACVS</sequence>
<feature type="region of interest" description="Disordered" evidence="3">
    <location>
        <begin position="264"/>
        <end position="299"/>
    </location>
</feature>